<reference evidence="5 6" key="1">
    <citation type="submission" date="2015-11" db="EMBL/GenBank/DDBJ databases">
        <title>Genomic analysis of 38 Legionella species identifies large and diverse effector repertoires.</title>
        <authorList>
            <person name="Burstein D."/>
            <person name="Amaro F."/>
            <person name="Zusman T."/>
            <person name="Lifshitz Z."/>
            <person name="Cohen O."/>
            <person name="Gilbert J.A."/>
            <person name="Pupko T."/>
            <person name="Shuman H.A."/>
            <person name="Segal G."/>
        </authorList>
    </citation>
    <scope>NUCLEOTIDE SEQUENCE [LARGE SCALE GENOMIC DNA]</scope>
    <source>
        <strain evidence="5 6">Mt.St.Helens-9</strain>
    </source>
</reference>
<dbReference type="RefSeq" id="WP_058482220.1">
    <property type="nucleotide sequence ID" value="NZ_CAAAII010000020.1"/>
</dbReference>
<dbReference type="Pfam" id="PF00724">
    <property type="entry name" value="Oxidored_FMN"/>
    <property type="match status" value="1"/>
</dbReference>
<comment type="caution">
    <text evidence="5">The sequence shown here is derived from an EMBL/GenBank/DDBJ whole genome shotgun (WGS) entry which is preliminary data.</text>
</comment>
<feature type="domain" description="NADH:flavin oxidoreductase/NADH oxidase N-terminal" evidence="4">
    <location>
        <begin position="7"/>
        <end position="336"/>
    </location>
</feature>
<evidence type="ECO:0000259" key="4">
    <source>
        <dbReference type="Pfam" id="PF00724"/>
    </source>
</evidence>
<gene>
    <name evidence="5" type="ORF">Lspi_0272</name>
</gene>
<protein>
    <submittedName>
        <fullName evidence="5">NADH-dependent flavin oxidoreductase, Oye family</fullName>
    </submittedName>
</protein>
<dbReference type="FunFam" id="3.20.20.70:FF:000059">
    <property type="entry name" value="N-ethylmaleimide reductase, FMN-linked"/>
    <property type="match status" value="1"/>
</dbReference>
<dbReference type="GO" id="GO:0016628">
    <property type="term" value="F:oxidoreductase activity, acting on the CH-CH group of donors, NAD or NADP as acceptor"/>
    <property type="evidence" value="ECO:0007669"/>
    <property type="project" value="UniProtKB-ARBA"/>
</dbReference>
<dbReference type="GO" id="GO:0010181">
    <property type="term" value="F:FMN binding"/>
    <property type="evidence" value="ECO:0007669"/>
    <property type="project" value="InterPro"/>
</dbReference>
<dbReference type="InterPro" id="IPR001155">
    <property type="entry name" value="OxRdtase_FMN_N"/>
</dbReference>
<dbReference type="OrthoDB" id="8523426at2"/>
<keyword evidence="6" id="KW-1185">Reference proteome</keyword>
<organism evidence="5 6">
    <name type="scientific">Legionella spiritensis</name>
    <dbReference type="NCBI Taxonomy" id="452"/>
    <lineage>
        <taxon>Bacteria</taxon>
        <taxon>Pseudomonadati</taxon>
        <taxon>Pseudomonadota</taxon>
        <taxon>Gammaproteobacteria</taxon>
        <taxon>Legionellales</taxon>
        <taxon>Legionellaceae</taxon>
        <taxon>Legionella</taxon>
    </lineage>
</organism>
<evidence type="ECO:0000313" key="6">
    <source>
        <dbReference type="Proteomes" id="UP000054877"/>
    </source>
</evidence>
<dbReference type="Proteomes" id="UP000054877">
    <property type="component" value="Unassembled WGS sequence"/>
</dbReference>
<comment type="similarity">
    <text evidence="2">Belongs to the NADH:flavin oxidoreductase/NADH oxidase family.</text>
</comment>
<evidence type="ECO:0000256" key="3">
    <source>
        <dbReference type="ARBA" id="ARBA00023002"/>
    </source>
</evidence>
<evidence type="ECO:0000256" key="2">
    <source>
        <dbReference type="ARBA" id="ARBA00005979"/>
    </source>
</evidence>
<dbReference type="InterPro" id="IPR013785">
    <property type="entry name" value="Aldolase_TIM"/>
</dbReference>
<dbReference type="PANTHER" id="PTHR22893">
    <property type="entry name" value="NADH OXIDOREDUCTASE-RELATED"/>
    <property type="match status" value="1"/>
</dbReference>
<keyword evidence="3" id="KW-0560">Oxidoreductase</keyword>
<evidence type="ECO:0000313" key="5">
    <source>
        <dbReference type="EMBL" id="KTD65983.1"/>
    </source>
</evidence>
<sequence length="350" mass="39090">MLASETLLQPFFLGDIRLKNRIVMAPMTRNMANDDLSPTEQMAEYYARRADAGLIITEGTIIAPDGRGYSNVPGIFTDAHIDKWHQVTDAVHRRDGRIFLQIWHVGRVSHPHFLDGELPVSASVTTMTGKVSRANHLTYGQSREASRSDIKRLVADYANACKNAIKAGFDGVEIHGANGYLIDQFLHYDTNHRHDEYGASSQNMARFALEVVAACCEEIGSNRVGIRLSPGAYLNQITGDRRDADVFQFLLTQLNETGLAYVHTGNFNDALTFKELADKTMTAFIREYYRGVVIASGSYDLKQAGQGIKNHQFDLIAMGRPFIANPDLITRIKNQSELIPYQPGMLETLY</sequence>
<dbReference type="Gene3D" id="3.20.20.70">
    <property type="entry name" value="Aldolase class I"/>
    <property type="match status" value="1"/>
</dbReference>
<dbReference type="GO" id="GO:0005829">
    <property type="term" value="C:cytosol"/>
    <property type="evidence" value="ECO:0007669"/>
    <property type="project" value="UniProtKB-ARBA"/>
</dbReference>
<proteinExistence type="inferred from homology"/>
<dbReference type="EMBL" id="LNYX01000003">
    <property type="protein sequence ID" value="KTD65983.1"/>
    <property type="molecule type" value="Genomic_DNA"/>
</dbReference>
<dbReference type="AlphaFoldDB" id="A0A0W0ZA96"/>
<dbReference type="PANTHER" id="PTHR22893:SF55">
    <property type="entry name" value="OXIDOREDUCTASE-RELATED"/>
    <property type="match status" value="1"/>
</dbReference>
<name>A0A0W0ZA96_LEGSP</name>
<comment type="cofactor">
    <cofactor evidence="1">
        <name>FMN</name>
        <dbReference type="ChEBI" id="CHEBI:58210"/>
    </cofactor>
</comment>
<accession>A0A0W0ZA96</accession>
<dbReference type="CDD" id="cd02933">
    <property type="entry name" value="OYE_like_FMN"/>
    <property type="match status" value="1"/>
</dbReference>
<evidence type="ECO:0000256" key="1">
    <source>
        <dbReference type="ARBA" id="ARBA00001917"/>
    </source>
</evidence>
<dbReference type="InterPro" id="IPR045247">
    <property type="entry name" value="Oye-like"/>
</dbReference>
<dbReference type="PATRIC" id="fig|452.5.peg.300"/>
<dbReference type="SUPFAM" id="SSF51395">
    <property type="entry name" value="FMN-linked oxidoreductases"/>
    <property type="match status" value="1"/>
</dbReference>
<dbReference type="STRING" id="452.Lspi_0272"/>